<evidence type="ECO:0000256" key="2">
    <source>
        <dbReference type="SAM" id="MobiDB-lite"/>
    </source>
</evidence>
<feature type="region of interest" description="Disordered" evidence="2">
    <location>
        <begin position="67"/>
        <end position="87"/>
    </location>
</feature>
<comment type="caution">
    <text evidence="3">The sequence shown here is derived from an EMBL/GenBank/DDBJ whole genome shotgun (WGS) entry which is preliminary data.</text>
</comment>
<accession>A0A6A6KIK1</accession>
<feature type="region of interest" description="Disordered" evidence="2">
    <location>
        <begin position="1"/>
        <end position="55"/>
    </location>
</feature>
<reference evidence="3 4" key="1">
    <citation type="journal article" date="2020" name="Mol. Plant">
        <title>The Chromosome-Based Rubber Tree Genome Provides New Insights into Spurge Genome Evolution and Rubber Biosynthesis.</title>
        <authorList>
            <person name="Liu J."/>
            <person name="Shi C."/>
            <person name="Shi C.C."/>
            <person name="Li W."/>
            <person name="Zhang Q.J."/>
            <person name="Zhang Y."/>
            <person name="Li K."/>
            <person name="Lu H.F."/>
            <person name="Shi C."/>
            <person name="Zhu S.T."/>
            <person name="Xiao Z.Y."/>
            <person name="Nan H."/>
            <person name="Yue Y."/>
            <person name="Zhu X.G."/>
            <person name="Wu Y."/>
            <person name="Hong X.N."/>
            <person name="Fan G.Y."/>
            <person name="Tong Y."/>
            <person name="Zhang D."/>
            <person name="Mao C.L."/>
            <person name="Liu Y.L."/>
            <person name="Hao S.J."/>
            <person name="Liu W.Q."/>
            <person name="Lv M.Q."/>
            <person name="Zhang H.B."/>
            <person name="Liu Y."/>
            <person name="Hu-Tang G.R."/>
            <person name="Wang J.P."/>
            <person name="Wang J.H."/>
            <person name="Sun Y.H."/>
            <person name="Ni S.B."/>
            <person name="Chen W.B."/>
            <person name="Zhang X.C."/>
            <person name="Jiao Y.N."/>
            <person name="Eichler E.E."/>
            <person name="Li G.H."/>
            <person name="Liu X."/>
            <person name="Gao L.Z."/>
        </authorList>
    </citation>
    <scope>NUCLEOTIDE SEQUENCE [LARGE SCALE GENOMIC DNA]</scope>
    <source>
        <strain evidence="4">cv. GT1</strain>
        <tissue evidence="3">Leaf</tissue>
    </source>
</reference>
<dbReference type="PANTHER" id="PTHR33565:SF1">
    <property type="entry name" value="DORMANCY-ASSOCIATED PROTEIN HOMOLOG 3"/>
    <property type="match status" value="1"/>
</dbReference>
<evidence type="ECO:0000313" key="3">
    <source>
        <dbReference type="EMBL" id="KAF2288264.1"/>
    </source>
</evidence>
<dbReference type="AlphaFoldDB" id="A0A6A6KIK1"/>
<dbReference type="EMBL" id="JAAGAX010000016">
    <property type="protein sequence ID" value="KAF2288264.1"/>
    <property type="molecule type" value="Genomic_DNA"/>
</dbReference>
<dbReference type="PANTHER" id="PTHR33565">
    <property type="entry name" value="DORMANCY-ASSOCIATED PROTEIN 1"/>
    <property type="match status" value="1"/>
</dbReference>
<protein>
    <submittedName>
        <fullName evidence="3">Uncharacterized protein</fullName>
    </submittedName>
</protein>
<keyword evidence="4" id="KW-1185">Reference proteome</keyword>
<dbReference type="Pfam" id="PF05564">
    <property type="entry name" value="Auxin_repressed"/>
    <property type="match status" value="1"/>
</dbReference>
<evidence type="ECO:0000313" key="4">
    <source>
        <dbReference type="Proteomes" id="UP000467840"/>
    </source>
</evidence>
<name>A0A6A6KIK1_HEVBR</name>
<organism evidence="3 4">
    <name type="scientific">Hevea brasiliensis</name>
    <name type="common">Para rubber tree</name>
    <name type="synonym">Siphonia brasiliensis</name>
    <dbReference type="NCBI Taxonomy" id="3981"/>
    <lineage>
        <taxon>Eukaryota</taxon>
        <taxon>Viridiplantae</taxon>
        <taxon>Streptophyta</taxon>
        <taxon>Embryophyta</taxon>
        <taxon>Tracheophyta</taxon>
        <taxon>Spermatophyta</taxon>
        <taxon>Magnoliopsida</taxon>
        <taxon>eudicotyledons</taxon>
        <taxon>Gunneridae</taxon>
        <taxon>Pentapetalae</taxon>
        <taxon>rosids</taxon>
        <taxon>fabids</taxon>
        <taxon>Malpighiales</taxon>
        <taxon>Euphorbiaceae</taxon>
        <taxon>Crotonoideae</taxon>
        <taxon>Micrandreae</taxon>
        <taxon>Hevea</taxon>
    </lineage>
</organism>
<gene>
    <name evidence="3" type="ORF">GH714_005708</name>
</gene>
<proteinExistence type="inferred from homology"/>
<evidence type="ECO:0000256" key="1">
    <source>
        <dbReference type="ARBA" id="ARBA00010502"/>
    </source>
</evidence>
<comment type="similarity">
    <text evidence="1">Belongs to the DRM1/ARP family.</text>
</comment>
<sequence>MGLLDQLWDDTVAGPRPENGLGKLRKHSTFNFRSTSSKESDSRNARSYADDGSEEVTRVTRSIMIVKPPGYQNGSPPVSPAGSTPPVSPFSGELLLSPLRNLDSDILGRCRRAFVIYAWCYPARDNHT</sequence>
<dbReference type="InterPro" id="IPR008406">
    <property type="entry name" value="DRM/ARP"/>
</dbReference>
<dbReference type="Proteomes" id="UP000467840">
    <property type="component" value="Chromosome 8"/>
</dbReference>